<proteinExistence type="predicted"/>
<keyword evidence="2" id="KW-1185">Reference proteome</keyword>
<sequence>MGNGGGGGGFGYPMNGPMNGMVNGPMMGNGGGYGPYGMGDSYGPMNMGNNYGGGNRYNNMRMRGQRYHAHASPDMWPIPKNPYKAARWNRGNANGFYDNSGSGGPMVNGNSPCDGFHGPAHNRSPMDDSDSDDDTEKASAGDTKVAGVNRVSADSTGSSSMSVNENAGMSDSNTSINLAAMSDKIINIGAFDGATMKATSTSSAAKATATVPVSLAKSKAAPVARQTVTRSIKSAKPTQAGGNAVKPTTHAPTAAKAPTNTAGSKPSVHGVARAAAVITATQVASALPTAHAQQTSHGKTSMATATKREPSMKKIRGL</sequence>
<organism evidence="1 2">
    <name type="scientific">Coemansia furcata</name>
    <dbReference type="NCBI Taxonomy" id="417177"/>
    <lineage>
        <taxon>Eukaryota</taxon>
        <taxon>Fungi</taxon>
        <taxon>Fungi incertae sedis</taxon>
        <taxon>Zoopagomycota</taxon>
        <taxon>Kickxellomycotina</taxon>
        <taxon>Kickxellomycetes</taxon>
        <taxon>Kickxellales</taxon>
        <taxon>Kickxellaceae</taxon>
        <taxon>Coemansia</taxon>
    </lineage>
</organism>
<name>A0ACC1KUY1_9FUNG</name>
<reference evidence="1" key="1">
    <citation type="submission" date="2022-07" db="EMBL/GenBank/DDBJ databases">
        <title>Phylogenomic reconstructions and comparative analyses of Kickxellomycotina fungi.</title>
        <authorList>
            <person name="Reynolds N.K."/>
            <person name="Stajich J.E."/>
            <person name="Barry K."/>
            <person name="Grigoriev I.V."/>
            <person name="Crous P."/>
            <person name="Smith M.E."/>
        </authorList>
    </citation>
    <scope>NUCLEOTIDE SEQUENCE</scope>
    <source>
        <strain evidence="1">CBS 102833</strain>
    </source>
</reference>
<dbReference type="Proteomes" id="UP001140096">
    <property type="component" value="Unassembled WGS sequence"/>
</dbReference>
<protein>
    <submittedName>
        <fullName evidence="1">Uncharacterized protein</fullName>
    </submittedName>
</protein>
<evidence type="ECO:0000313" key="1">
    <source>
        <dbReference type="EMBL" id="KAJ2795179.1"/>
    </source>
</evidence>
<gene>
    <name evidence="1" type="ORF">H4S07_006553</name>
</gene>
<accession>A0ACC1KUY1</accession>
<dbReference type="EMBL" id="JANBUP010003981">
    <property type="protein sequence ID" value="KAJ2795179.1"/>
    <property type="molecule type" value="Genomic_DNA"/>
</dbReference>
<evidence type="ECO:0000313" key="2">
    <source>
        <dbReference type="Proteomes" id="UP001140096"/>
    </source>
</evidence>
<comment type="caution">
    <text evidence="1">The sequence shown here is derived from an EMBL/GenBank/DDBJ whole genome shotgun (WGS) entry which is preliminary data.</text>
</comment>